<dbReference type="Gene3D" id="1.10.510.10">
    <property type="entry name" value="Transferase(Phosphotransferase) domain 1"/>
    <property type="match status" value="1"/>
</dbReference>
<dbReference type="SUPFAM" id="SSF52172">
    <property type="entry name" value="CheY-like"/>
    <property type="match status" value="1"/>
</dbReference>
<dbReference type="CDD" id="cd16922">
    <property type="entry name" value="HATPase_EvgS-ArcB-TorS-like"/>
    <property type="match status" value="1"/>
</dbReference>
<dbReference type="Pfam" id="PF02518">
    <property type="entry name" value="HATPase_c"/>
    <property type="match status" value="1"/>
</dbReference>
<evidence type="ECO:0000313" key="10">
    <source>
        <dbReference type="EMBL" id="KZT22094.1"/>
    </source>
</evidence>
<organism evidence="10 11">
    <name type="scientific">Neolentinus lepideus HHB14362 ss-1</name>
    <dbReference type="NCBI Taxonomy" id="1314782"/>
    <lineage>
        <taxon>Eukaryota</taxon>
        <taxon>Fungi</taxon>
        <taxon>Dikarya</taxon>
        <taxon>Basidiomycota</taxon>
        <taxon>Agaricomycotina</taxon>
        <taxon>Agaricomycetes</taxon>
        <taxon>Gloeophyllales</taxon>
        <taxon>Gloeophyllaceae</taxon>
        <taxon>Neolentinus</taxon>
    </lineage>
</organism>
<dbReference type="InterPro" id="IPR036890">
    <property type="entry name" value="HATPase_C_sf"/>
</dbReference>
<dbReference type="Pfam" id="PF13185">
    <property type="entry name" value="GAF_2"/>
    <property type="match status" value="1"/>
</dbReference>
<keyword evidence="2" id="KW-0808">Transferase</keyword>
<dbReference type="InterPro" id="IPR027417">
    <property type="entry name" value="P-loop_NTPase"/>
</dbReference>
<dbReference type="SMART" id="SM00220">
    <property type="entry name" value="S_TKc"/>
    <property type="match status" value="1"/>
</dbReference>
<dbReference type="Gene3D" id="3.30.450.40">
    <property type="match status" value="1"/>
</dbReference>
<keyword evidence="1 5" id="KW-0597">Phosphoprotein</keyword>
<dbReference type="Pfam" id="PF00512">
    <property type="entry name" value="HisKA"/>
    <property type="match status" value="1"/>
</dbReference>
<sequence length="2342" mass="259422">MRRKHAQPSLPNLYFRDGILSVPGYTFEKATLWADTGSLTSIAEGNSLKDGSSVLAKIAPAHTNGSMCLEREAHILERLAASPEAASTCLNLIDYFTVPRDKGDCVVLLLAHPGFNILGRFFPSSRVNDLLLAEQKRPRPSTSHGDIYMMGIEEPELEEMEAFDVMDLASFLEFAIQATHCLEILHKTGLIHREVRANAFHLNAHSGLVRFVHFGNRAISLEQFGGPSALVIRAADAFEEVEKYKVKEALCYLAPEQTGGMDTTIEDHRTDLYAIGILFWTLLVGRGIMPFEGGPLELLHAIVQKRPMPVHEVRRDVPQVLALVIEKLLAKNPDLRYQSAEGLKADLLECQRRLLVAVSSASDQSMELIPIFEIATQDRYTFTIPTSLFGRERELEVIRNVVRNVSTSYARHVTGGKGYIALSASGSGSDHHTRTSRSEDHETSSTKSESSRSHVPDDAEMSPRMSPKRTPPLLLHETQTHTEQSIATSSTAPSSVLSPTTVGGSDGLRRVALAPSKKTARAHAVIIIGPPGAGKSSLVLANQAKWRSHGLWGQAKFQNADTAPFSALLSCLSSVLRQLMVFHTDLHRFVGTLKARLGPQLQNVPLLYQGAEELRDVLSLFDINIEPPRESLSTRELRARFQSLVENVFVVLAETRLFALFIDDLHEADESSLDLIGTLMNSKSRMLMFITLRNDQAYDSTLDKVKGMAPHGSRTTWLYLEPLPFSAISTLVSRTLHRSKEECTPLARVVHAVSGGNAFSARNVLTTLHRQRHITFDWERNYWQFNMPAIEATYLDQQTVSDPSDPLFLTQHLHEFPDEARRFILWASFFGATFKVTEVALLMDWEDPSTSSGSGSEDDGSEGFLTIPKRRRDGSLGPSSHSSIRGLQTAIQEGWLVQRGRDMCAFTHDRYRQAAETEVEKMPDEIRAKMSFRIVLMMLMEPSADVYRVSEHAKRCLPLLREHAKREELVNLMIESGDAAWARGAHELALQSLVSAKSLLTEDAWDRDPTRTLLLFTRLAALSNWKGDFNESDSLVEECLAKASHPEDKARLLRLRSRNHWMRNSFEGALRDNLLALHILGVDVNAAPTRREADAMFEQVKNEILAVGFDDILAIPRAADPRTDLAVALLNDAGTHAYWSNGDGFSDVIGLTTIQLALRSGISPGTSLGFFFALAAAAERRDLYRFSADLGKLALRIADRYGSSFEKCRVQVLFCAMVSGYDNVHVRTNISRLDQAMKFGNSSGDRVYTGFASLHTIACRIYICDHLSELIPAAEESVNDIKLWTPGADAIFLAMGHLNLVRALGGYTYATSPETCFDTDNFKESEYAESFSVSSGNLPLTMNWYNAFKVVAFYCLGFADRAAELGFFVYHTRDKHPNHRHVRYSLFFHSLALIACMRDASLSRESRDRYMKQVEANHSFLRKWLSPSPVNNSAWVALIDAELASLLNRPNAFKLYDIAVKLAVNNDWLMEEAWALYLEGSHYVRCGVEGLGGELQRRGISRHSQWGAQAVVNYLSSTVGSKITTPPKRNAYTSDVAVQTDNVMIGHNTQASASIYEPIKQDSSEDDDMASLSASDLASILKWSKEISSDINLTTALQRLTEIATDASGAQAACVVIAREAGDYTVATSMVPPGRCQVYENPKPIRNIADPLQKVIMQHALNAKENIYYDDITVDSRYTSEAEQSPHKSLICIPIFSNRGQTFGAVYLASKYRFSRNTFTMLTLLCQQASISIANALLFRSVQAGTRENLKMIAAQRDALEAARKSREDALKATKIKSNFLASMSHELRTPFSSFYGLLDILSGTELNAGQREIVQTAKQSCELLLKIIDSILDYSKLEASAVKLEYTGFLVEDIIADCMELLLPMAAKKLDLSFNIEPDVPESVMADYARIRQVLMNLIGNAVKFTSDGSVKVVCSVDRTVVPPPGEVQLKFVIQDSGIGLSSSDVDLLFVPFQQADNSSTRRFGGTGLGLSISRGLVKLMGGAIGVQSELGVGSIFWFTIPVKIFESPESRKLLSEIDYLKTQLVKLSPPRVLLSSPSEITLMLLSNMLDGFEISTSSSVPETEAYLRNEQSQSRPLDFVILDDQSETHADELARLIESLQYPSLKGTKLVHLYTPTTDALTGHTTFSSNTPGVVKMTKPPRRARLLQTLASLKNLLDPTGGLSKLTAASAEDAGLAKRTLYGNVLIAEDNPVAQKLLVKQLERYDIKVTPTSNGEQALSEWEAHEPGYFSVALFDHHMPVCDGVEAAKRLRLLESKRRVATILPSKTIRIDTLNVTNYLIRRTVVALSADCQESTKQLCLSAGMNLFLSKPLKKNDLISLLSSFGSPQPPADVQQDTVQ</sequence>
<dbReference type="Gene3D" id="3.30.565.10">
    <property type="entry name" value="Histidine kinase-like ATPase, C-terminal domain"/>
    <property type="match status" value="1"/>
</dbReference>
<evidence type="ECO:0000256" key="2">
    <source>
        <dbReference type="ARBA" id="ARBA00022679"/>
    </source>
</evidence>
<dbReference type="OrthoDB" id="60033at2759"/>
<feature type="modified residue" description="4-aspartylphosphate" evidence="5">
    <location>
        <position position="2238"/>
    </location>
</feature>
<dbReference type="InterPro" id="IPR011006">
    <property type="entry name" value="CheY-like_superfamily"/>
</dbReference>
<dbReference type="Gene3D" id="3.40.50.2300">
    <property type="match status" value="1"/>
</dbReference>
<dbReference type="Pfam" id="PF13191">
    <property type="entry name" value="AAA_16"/>
    <property type="match status" value="1"/>
</dbReference>
<dbReference type="PROSITE" id="PS50109">
    <property type="entry name" value="HIS_KIN"/>
    <property type="match status" value="1"/>
</dbReference>
<dbReference type="SUPFAM" id="SSF55874">
    <property type="entry name" value="ATPase domain of HSP90 chaperone/DNA topoisomerase II/histidine kinase"/>
    <property type="match status" value="1"/>
</dbReference>
<dbReference type="InterPro" id="IPR003661">
    <property type="entry name" value="HisK_dim/P_dom"/>
</dbReference>
<dbReference type="STRING" id="1314782.A0A165Q963"/>
<dbReference type="InterPro" id="IPR000719">
    <property type="entry name" value="Prot_kinase_dom"/>
</dbReference>
<name>A0A165Q963_9AGAM</name>
<dbReference type="Gene3D" id="1.10.287.130">
    <property type="match status" value="1"/>
</dbReference>
<evidence type="ECO:0000256" key="1">
    <source>
        <dbReference type="ARBA" id="ARBA00022553"/>
    </source>
</evidence>
<feature type="compositionally biased region" description="Basic and acidic residues" evidence="6">
    <location>
        <begin position="429"/>
        <end position="457"/>
    </location>
</feature>
<dbReference type="InParanoid" id="A0A165Q963"/>
<keyword evidence="4" id="KW-0902">Two-component regulatory system</keyword>
<reference evidence="10 11" key="1">
    <citation type="journal article" date="2016" name="Mol. Biol. Evol.">
        <title>Comparative Genomics of Early-Diverging Mushroom-Forming Fungi Provides Insights into the Origins of Lignocellulose Decay Capabilities.</title>
        <authorList>
            <person name="Nagy L.G."/>
            <person name="Riley R."/>
            <person name="Tritt A."/>
            <person name="Adam C."/>
            <person name="Daum C."/>
            <person name="Floudas D."/>
            <person name="Sun H."/>
            <person name="Yadav J.S."/>
            <person name="Pangilinan J."/>
            <person name="Larsson K.H."/>
            <person name="Matsuura K."/>
            <person name="Barry K."/>
            <person name="Labutti K."/>
            <person name="Kuo R."/>
            <person name="Ohm R.A."/>
            <person name="Bhattacharya S.S."/>
            <person name="Shirouzu T."/>
            <person name="Yoshinaga Y."/>
            <person name="Martin F.M."/>
            <person name="Grigoriev I.V."/>
            <person name="Hibbett D.S."/>
        </authorList>
    </citation>
    <scope>NUCLEOTIDE SEQUENCE [LARGE SCALE GENOMIC DNA]</scope>
    <source>
        <strain evidence="10 11">HHB14362 ss-1</strain>
    </source>
</reference>
<dbReference type="InterPro" id="IPR005467">
    <property type="entry name" value="His_kinase_dom"/>
</dbReference>
<dbReference type="Proteomes" id="UP000076761">
    <property type="component" value="Unassembled WGS sequence"/>
</dbReference>
<dbReference type="SMART" id="SM00448">
    <property type="entry name" value="REC"/>
    <property type="match status" value="1"/>
</dbReference>
<dbReference type="PANTHER" id="PTHR45339">
    <property type="entry name" value="HYBRID SIGNAL TRANSDUCTION HISTIDINE KINASE J"/>
    <property type="match status" value="1"/>
</dbReference>
<evidence type="ECO:0000259" key="7">
    <source>
        <dbReference type="PROSITE" id="PS50011"/>
    </source>
</evidence>
<dbReference type="SMART" id="SM00065">
    <property type="entry name" value="GAF"/>
    <property type="match status" value="1"/>
</dbReference>
<dbReference type="EMBL" id="KV425599">
    <property type="protein sequence ID" value="KZT22094.1"/>
    <property type="molecule type" value="Genomic_DNA"/>
</dbReference>
<dbReference type="PANTHER" id="PTHR45339:SF1">
    <property type="entry name" value="HYBRID SIGNAL TRANSDUCTION HISTIDINE KINASE J"/>
    <property type="match status" value="1"/>
</dbReference>
<evidence type="ECO:0000313" key="11">
    <source>
        <dbReference type="Proteomes" id="UP000076761"/>
    </source>
</evidence>
<evidence type="ECO:0000259" key="9">
    <source>
        <dbReference type="PROSITE" id="PS50110"/>
    </source>
</evidence>
<dbReference type="InterPro" id="IPR029016">
    <property type="entry name" value="GAF-like_dom_sf"/>
</dbReference>
<gene>
    <name evidence="10" type="ORF">NEOLEDRAFT_678269</name>
</gene>
<feature type="domain" description="Protein kinase" evidence="7">
    <location>
        <begin position="28"/>
        <end position="348"/>
    </location>
</feature>
<dbReference type="FunFam" id="3.30.565.10:FF:000010">
    <property type="entry name" value="Sensor histidine kinase RcsC"/>
    <property type="match status" value="1"/>
</dbReference>
<dbReference type="InterPro" id="IPR003018">
    <property type="entry name" value="GAF"/>
</dbReference>
<evidence type="ECO:0000259" key="8">
    <source>
        <dbReference type="PROSITE" id="PS50109"/>
    </source>
</evidence>
<keyword evidence="3 10" id="KW-0418">Kinase</keyword>
<dbReference type="SUPFAM" id="SSF56112">
    <property type="entry name" value="Protein kinase-like (PK-like)"/>
    <property type="match status" value="1"/>
</dbReference>
<feature type="domain" description="Response regulatory" evidence="9">
    <location>
        <begin position="2186"/>
        <end position="2328"/>
    </location>
</feature>
<dbReference type="PRINTS" id="PR00344">
    <property type="entry name" value="BCTRLSENSOR"/>
</dbReference>
<dbReference type="InterPro" id="IPR001789">
    <property type="entry name" value="Sig_transdc_resp-reg_receiver"/>
</dbReference>
<dbReference type="SUPFAM" id="SSF52540">
    <property type="entry name" value="P-loop containing nucleoside triphosphate hydrolases"/>
    <property type="match status" value="1"/>
</dbReference>
<dbReference type="GO" id="GO:0005524">
    <property type="term" value="F:ATP binding"/>
    <property type="evidence" value="ECO:0007669"/>
    <property type="project" value="InterPro"/>
</dbReference>
<dbReference type="CDD" id="cd17546">
    <property type="entry name" value="REC_hyHK_CKI1_RcsC-like"/>
    <property type="match status" value="1"/>
</dbReference>
<evidence type="ECO:0000256" key="4">
    <source>
        <dbReference type="ARBA" id="ARBA00023012"/>
    </source>
</evidence>
<dbReference type="InterPro" id="IPR041664">
    <property type="entry name" value="AAA_16"/>
</dbReference>
<dbReference type="Pfam" id="PF00072">
    <property type="entry name" value="Response_reg"/>
    <property type="match status" value="1"/>
</dbReference>
<dbReference type="GO" id="GO:0000155">
    <property type="term" value="F:phosphorelay sensor kinase activity"/>
    <property type="evidence" value="ECO:0007669"/>
    <property type="project" value="InterPro"/>
</dbReference>
<dbReference type="InterPro" id="IPR011009">
    <property type="entry name" value="Kinase-like_dom_sf"/>
</dbReference>
<dbReference type="SMART" id="SM00387">
    <property type="entry name" value="HATPase_c"/>
    <property type="match status" value="1"/>
</dbReference>
<feature type="domain" description="Histidine kinase" evidence="8">
    <location>
        <begin position="1783"/>
        <end position="2006"/>
    </location>
</feature>
<feature type="compositionally biased region" description="Polar residues" evidence="6">
    <location>
        <begin position="481"/>
        <end position="503"/>
    </location>
</feature>
<dbReference type="SUPFAM" id="SSF55781">
    <property type="entry name" value="GAF domain-like"/>
    <property type="match status" value="1"/>
</dbReference>
<dbReference type="SUPFAM" id="SSF47384">
    <property type="entry name" value="Homodimeric domain of signal transducing histidine kinase"/>
    <property type="match status" value="1"/>
</dbReference>
<accession>A0A165Q963</accession>
<evidence type="ECO:0000256" key="5">
    <source>
        <dbReference type="PROSITE-ProRule" id="PRU00169"/>
    </source>
</evidence>
<evidence type="ECO:0000256" key="3">
    <source>
        <dbReference type="ARBA" id="ARBA00022777"/>
    </source>
</evidence>
<dbReference type="CDD" id="cd00082">
    <property type="entry name" value="HisKA"/>
    <property type="match status" value="1"/>
</dbReference>
<dbReference type="InterPro" id="IPR004358">
    <property type="entry name" value="Sig_transdc_His_kin-like_C"/>
</dbReference>
<keyword evidence="11" id="KW-1185">Reference proteome</keyword>
<protein>
    <submittedName>
        <fullName evidence="10">Histidine kinase</fullName>
    </submittedName>
</protein>
<feature type="region of interest" description="Disordered" evidence="6">
    <location>
        <begin position="423"/>
        <end position="505"/>
    </location>
</feature>
<proteinExistence type="predicted"/>
<dbReference type="PROSITE" id="PS50110">
    <property type="entry name" value="RESPONSE_REGULATORY"/>
    <property type="match status" value="1"/>
</dbReference>
<evidence type="ECO:0000256" key="6">
    <source>
        <dbReference type="SAM" id="MobiDB-lite"/>
    </source>
</evidence>
<dbReference type="InterPro" id="IPR036097">
    <property type="entry name" value="HisK_dim/P_sf"/>
</dbReference>
<dbReference type="InterPro" id="IPR003594">
    <property type="entry name" value="HATPase_dom"/>
</dbReference>
<feature type="region of interest" description="Disordered" evidence="6">
    <location>
        <begin position="847"/>
        <end position="884"/>
    </location>
</feature>
<dbReference type="PROSITE" id="PS50011">
    <property type="entry name" value="PROTEIN_KINASE_DOM"/>
    <property type="match status" value="1"/>
</dbReference>
<dbReference type="SMART" id="SM00388">
    <property type="entry name" value="HisKA"/>
    <property type="match status" value="1"/>
</dbReference>